<dbReference type="SUPFAM" id="SSF56112">
    <property type="entry name" value="Protein kinase-like (PK-like)"/>
    <property type="match status" value="1"/>
</dbReference>
<dbReference type="KEGG" id="lez:GLE_5415"/>
<dbReference type="InterPro" id="IPR006748">
    <property type="entry name" value="NH2Glyco/OHUrea_AB-resist_kin"/>
</dbReference>
<sequence length="290" mass="32580">MPASDSSRYPRFRRHRRSRMTTPYDRHLALWNLSADGAPIHTHSSDLLPVRHEGRPAMLKIAREAEEKRGGLLMNWWDGDGAARVYADDGEGALLLERACGPRSLVQMARNGQDEEATRVLCGAIARLHAPRPQPPPDGLAGLREWFADLPVYAASHGGVLRRCWEVAQELLDDPREVVPLHGDIHHENVLDAGPQRGWIAIDPKRVMGERGFDYANLFTDPDGETALAPGNFERRLAVVCEHARIERRRMLQWIVAFQGLSAAWFLSDAEQPDKEFAIIGKALNELDRV</sequence>
<reference evidence="1 2" key="1">
    <citation type="submission" date="2015-11" db="EMBL/GenBank/DDBJ databases">
        <title>Genome sequences of Lysobacter enzymogenes strain C3 and Lysobacter antibioticus ATCC 29479.</title>
        <authorList>
            <person name="Kobayashi D.Y."/>
        </authorList>
    </citation>
    <scope>NUCLEOTIDE SEQUENCE [LARGE SCALE GENOMIC DNA]</scope>
    <source>
        <strain evidence="1 2">C3</strain>
    </source>
</reference>
<organism evidence="1 2">
    <name type="scientific">Lysobacter enzymogenes</name>
    <dbReference type="NCBI Taxonomy" id="69"/>
    <lineage>
        <taxon>Bacteria</taxon>
        <taxon>Pseudomonadati</taxon>
        <taxon>Pseudomonadota</taxon>
        <taxon>Gammaproteobacteria</taxon>
        <taxon>Lysobacterales</taxon>
        <taxon>Lysobacteraceae</taxon>
        <taxon>Lysobacter</taxon>
    </lineage>
</organism>
<dbReference type="GO" id="GO:0019748">
    <property type="term" value="P:secondary metabolic process"/>
    <property type="evidence" value="ECO:0007669"/>
    <property type="project" value="InterPro"/>
</dbReference>
<name>A0A0S2DQ66_LYSEN</name>
<dbReference type="EMBL" id="CP013140">
    <property type="protein sequence ID" value="ALN60756.1"/>
    <property type="molecule type" value="Genomic_DNA"/>
</dbReference>
<dbReference type="Proteomes" id="UP000061569">
    <property type="component" value="Chromosome"/>
</dbReference>
<dbReference type="Pfam" id="PF04655">
    <property type="entry name" value="APH_6_hur"/>
    <property type="match status" value="1"/>
</dbReference>
<dbReference type="PATRIC" id="fig|69.6.peg.5331"/>
<gene>
    <name evidence="1" type="ORF">GLE_5415</name>
</gene>
<accession>A0A0S2DQ66</accession>
<dbReference type="InterPro" id="IPR011009">
    <property type="entry name" value="Kinase-like_dom_sf"/>
</dbReference>
<dbReference type="STRING" id="69.GLE_5415"/>
<dbReference type="GO" id="GO:0050299">
    <property type="term" value="F:streptomycin 3''-kinase activity"/>
    <property type="evidence" value="ECO:0007669"/>
    <property type="project" value="UniProtKB-EC"/>
</dbReference>
<keyword evidence="1" id="KW-0808">Transferase</keyword>
<proteinExistence type="predicted"/>
<dbReference type="EC" id="2.7.1.87" evidence="1"/>
<dbReference type="AlphaFoldDB" id="A0A0S2DQ66"/>
<keyword evidence="1" id="KW-0418">Kinase</keyword>
<evidence type="ECO:0000313" key="1">
    <source>
        <dbReference type="EMBL" id="ALN60756.1"/>
    </source>
</evidence>
<protein>
    <submittedName>
        <fullName evidence="1">Streptomycin 3''-kinase (Streptomycin 3''-phosphotransferase) (SPH)</fullName>
        <ecNumber evidence="1">2.7.1.87</ecNumber>
    </submittedName>
</protein>
<evidence type="ECO:0000313" key="2">
    <source>
        <dbReference type="Proteomes" id="UP000061569"/>
    </source>
</evidence>